<dbReference type="Proteomes" id="UP000693946">
    <property type="component" value="Linkage Group LG13"/>
</dbReference>
<feature type="domain" description="Serpin" evidence="3">
    <location>
        <begin position="660"/>
        <end position="1006"/>
    </location>
</feature>
<dbReference type="EMBL" id="JAGKHQ010000005">
    <property type="protein sequence ID" value="KAG7516233.1"/>
    <property type="molecule type" value="Genomic_DNA"/>
</dbReference>
<dbReference type="InterPro" id="IPR023795">
    <property type="entry name" value="Serpin_CS"/>
</dbReference>
<organism evidence="4 5">
    <name type="scientific">Solea senegalensis</name>
    <name type="common">Senegalese sole</name>
    <dbReference type="NCBI Taxonomy" id="28829"/>
    <lineage>
        <taxon>Eukaryota</taxon>
        <taxon>Metazoa</taxon>
        <taxon>Chordata</taxon>
        <taxon>Craniata</taxon>
        <taxon>Vertebrata</taxon>
        <taxon>Euteleostomi</taxon>
        <taxon>Actinopterygii</taxon>
        <taxon>Neopterygii</taxon>
        <taxon>Teleostei</taxon>
        <taxon>Neoteleostei</taxon>
        <taxon>Acanthomorphata</taxon>
        <taxon>Carangaria</taxon>
        <taxon>Pleuronectiformes</taxon>
        <taxon>Pleuronectoidei</taxon>
        <taxon>Soleidae</taxon>
        <taxon>Solea</taxon>
    </lineage>
</organism>
<comment type="caution">
    <text evidence="4">The sequence shown here is derived from an EMBL/GenBank/DDBJ whole genome shotgun (WGS) entry which is preliminary data.</text>
</comment>
<gene>
    <name evidence="4" type="ORF">JOB18_026301</name>
</gene>
<feature type="domain" description="Serpin" evidence="3">
    <location>
        <begin position="117"/>
        <end position="456"/>
    </location>
</feature>
<evidence type="ECO:0000256" key="2">
    <source>
        <dbReference type="SAM" id="MobiDB-lite"/>
    </source>
</evidence>
<dbReference type="AlphaFoldDB" id="A0AAV6SH80"/>
<sequence>MLEPGRRNKTNIHPLSVQRLAISVFTLILLIRSSCPVSSTSQTGQAGCLEMKMRLLLWFCLCHQGLTNGPSPEALDVSGLVDEEAEKNETVLNCRGSRMFNPKEHQAVGGTVERLGIQLLENLPVGPQQPNVVLSPLSLAFALAQLTLGARNETETLLLKTLRAQNLQCYHHTLGNLVHHLSNTSLDVAARMYMRRGFEVKLSFVVDSLARYRSQPVPLVSVEEVNQWVEDATHGHIPNFLETIPHNVVVMLMNAVYFKGEWQTRFDPLSTSKGVFYVDSKNSVSVDMMKSAHYPVRFLDDPELDAQVASFSFKGNTSFLIVLPLPGRENVSSVLPKLNISDLYRRLPQEKTMQVNLPKVKLRYHHELQEALTSMGLGSLFSGPDLSGISDQPLKVTGVRHASTVEFSEEGVEASATTAVTSMRSVSLFSVNSPFLFALVDDASLVPLFMGVVTNPAPNHDGMPKDDPHGNSTMSDQPETDSRLGKHRHPLLELMKHQVSADWGCFIHFTCSDYDVNDDESAPHTGSSEKKRYSSRSVHFCNVMTLIHVTENKRLTGESVFDARRPQFKLHAHTEEYSEFLSVTSLVPDMMRASALAHRGRRSDSEMKGTTFLLVFGVVLSFCQAQVDTEGEETVGDEEHVELFTTPTTKMGAATSDFGYNLFRALASREAATNIFLAPISVSAALTQLSMGGSVVAERQLFRALRYHTLQDPQLHTTLKDLLASVKTTGKGLSIAARLYLTRRLRVKQEFFELVEQQYGVRPKVVQALFKDVKDINDWVFQETGGKVQRFMTKAFPRTSNVNIVSAAHFKGKWATRFSNSGMMENFQVDGGTPVLVPMMQQDNYPVKMGVDSDLSCTIAQIQMQDEVSMFVFLPDDVTSNTTLLEESLSAEFVQDLSMTLLPAQVTLTLPTLRFSYATDLQALLTDLGLSEWLENPALEKITDQPTKLSSVNHKVVMETAPEGNVYPSATLTPSHLTYRVDRPFLYLIRDDTSGALLFIGRVVNPKDLRI</sequence>
<name>A0AAV6SH80_SOLSE</name>
<comment type="similarity">
    <text evidence="1">Belongs to the serpin family.</text>
</comment>
<evidence type="ECO:0000259" key="3">
    <source>
        <dbReference type="SMART" id="SM00093"/>
    </source>
</evidence>
<protein>
    <recommendedName>
        <fullName evidence="3">Serpin domain-containing protein</fullName>
    </recommendedName>
</protein>
<proteinExistence type="inferred from homology"/>
<evidence type="ECO:0000313" key="4">
    <source>
        <dbReference type="EMBL" id="KAG7516233.1"/>
    </source>
</evidence>
<dbReference type="GO" id="GO:0004867">
    <property type="term" value="F:serine-type endopeptidase inhibitor activity"/>
    <property type="evidence" value="ECO:0007669"/>
    <property type="project" value="InterPro"/>
</dbReference>
<keyword evidence="5" id="KW-1185">Reference proteome</keyword>
<dbReference type="SMART" id="SM00093">
    <property type="entry name" value="SERPIN"/>
    <property type="match status" value="2"/>
</dbReference>
<dbReference type="PROSITE" id="PS00284">
    <property type="entry name" value="SERPIN"/>
    <property type="match status" value="2"/>
</dbReference>
<dbReference type="GO" id="GO:0005615">
    <property type="term" value="C:extracellular space"/>
    <property type="evidence" value="ECO:0007669"/>
    <property type="project" value="InterPro"/>
</dbReference>
<dbReference type="PANTHER" id="PTHR11461">
    <property type="entry name" value="SERINE PROTEASE INHIBITOR, SERPIN"/>
    <property type="match status" value="1"/>
</dbReference>
<reference evidence="4 5" key="1">
    <citation type="journal article" date="2021" name="Sci. Rep.">
        <title>Chromosome anchoring in Senegalese sole (Solea senegalensis) reveals sex-associated markers and genome rearrangements in flatfish.</title>
        <authorList>
            <person name="Guerrero-Cozar I."/>
            <person name="Gomez-Garrido J."/>
            <person name="Berbel C."/>
            <person name="Martinez-Blanch J.F."/>
            <person name="Alioto T."/>
            <person name="Claros M.G."/>
            <person name="Gagnaire P.A."/>
            <person name="Manchado M."/>
        </authorList>
    </citation>
    <scope>NUCLEOTIDE SEQUENCE [LARGE SCALE GENOMIC DNA]</scope>
    <source>
        <strain evidence="4">Sse05_10M</strain>
    </source>
</reference>
<evidence type="ECO:0000313" key="5">
    <source>
        <dbReference type="Proteomes" id="UP000693946"/>
    </source>
</evidence>
<dbReference type="PANTHER" id="PTHR11461:SF20">
    <property type="entry name" value="ALPHA-2-ANTIPLASMIN"/>
    <property type="match status" value="1"/>
</dbReference>
<dbReference type="InterPro" id="IPR000215">
    <property type="entry name" value="Serpin_fam"/>
</dbReference>
<dbReference type="Pfam" id="PF00079">
    <property type="entry name" value="Serpin"/>
    <property type="match status" value="2"/>
</dbReference>
<dbReference type="InterPro" id="IPR023796">
    <property type="entry name" value="Serpin_dom"/>
</dbReference>
<feature type="region of interest" description="Disordered" evidence="2">
    <location>
        <begin position="459"/>
        <end position="484"/>
    </location>
</feature>
<evidence type="ECO:0000256" key="1">
    <source>
        <dbReference type="RuleBase" id="RU000411"/>
    </source>
</evidence>
<accession>A0AAV6SH80</accession>